<gene>
    <name evidence="3" type="primary">8</name>
    <name evidence="3" type="ORF">SEA_RANDO14_8</name>
</gene>
<dbReference type="Pfam" id="PF25310">
    <property type="entry name" value="VG15"/>
    <property type="match status" value="2"/>
</dbReference>
<evidence type="ECO:0000313" key="4">
    <source>
        <dbReference type="Proteomes" id="UP000263691"/>
    </source>
</evidence>
<dbReference type="KEGG" id="vg:60322332"/>
<name>A0A385D3T7_9CAUD</name>
<sequence>MVEAVPEFQGTLTRLSEEAGGAVDRLVSHLGGLTKAEGLSVVTDVYPKLIAPFLGAANDLTAQWYSEQKAAPSSTGFVVEPAALPPVDQLAASGRWAALQREPATALRGSATRAVFDASRRTVIDNVAREPGARWARHASANACSFCRMLATRGGVYTSAEAAGAVAGRGVDLTVADRRMIAGGLMSRDEAVERRSVYRSERQAAKYGAAVGDKRVSIGRTRGTRKLGERYHDHCHCIAVMVRPGDTYDPPDYVKQWEQDYIDAVTASKAAGNTKGEHGAIDLKSVLREMDSIERVRVEKRAIGDWLDAEFVHNNAVEYYRRVDEELAKPFGGKADTSAKPKRGRKPKRTLDDVERDMGAALEAGDDALVDKLASEMERIERREQAAAAKAAEREAAKQAKAAAAEAELRAKHDRIFELIEAGEDPDVAEAEVMGVSLDSVRRRNFMRDAQAEGHTGDTFTKVLKQKYYALVNEAYQAAENATRGVMIKRKFDGKIDPASLWSMSERDARRYMSEEMAAWFDQHGRLTFMAYRQSVLDGTTRWRNPMTEDYLQ</sequence>
<dbReference type="GeneID" id="60322332"/>
<evidence type="ECO:0000256" key="1">
    <source>
        <dbReference type="SAM" id="Coils"/>
    </source>
</evidence>
<evidence type="ECO:0000313" key="3">
    <source>
        <dbReference type="EMBL" id="AXQ53028.1"/>
    </source>
</evidence>
<organism evidence="3 4">
    <name type="scientific">Mycobacterium phage Rando14</name>
    <dbReference type="NCBI Taxonomy" id="2301556"/>
    <lineage>
        <taxon>Viruses</taxon>
        <taxon>Duplodnaviria</taxon>
        <taxon>Heunggongvirae</taxon>
        <taxon>Uroviricota</taxon>
        <taxon>Caudoviricetes</taxon>
        <taxon>Weiservirinae</taxon>
        <taxon>Kratiovirus</taxon>
        <taxon>Kratiovirus rando14</taxon>
    </lineage>
</organism>
<dbReference type="Proteomes" id="UP000263691">
    <property type="component" value="Genome"/>
</dbReference>
<proteinExistence type="predicted"/>
<dbReference type="InterPro" id="IPR057369">
    <property type="entry name" value="VG15"/>
</dbReference>
<dbReference type="EMBL" id="MH697592">
    <property type="protein sequence ID" value="AXQ53028.1"/>
    <property type="molecule type" value="Genomic_DNA"/>
</dbReference>
<feature type="region of interest" description="Disordered" evidence="2">
    <location>
        <begin position="331"/>
        <end position="351"/>
    </location>
</feature>
<accession>A0A385D3T7</accession>
<feature type="coiled-coil region" evidence="1">
    <location>
        <begin position="370"/>
        <end position="410"/>
    </location>
</feature>
<dbReference type="RefSeq" id="YP_009950906.1">
    <property type="nucleotide sequence ID" value="NC_051596.1"/>
</dbReference>
<keyword evidence="4" id="KW-1185">Reference proteome</keyword>
<reference evidence="3 4" key="1">
    <citation type="submission" date="2018-07" db="EMBL/GenBank/DDBJ databases">
        <authorList>
            <person name="Michaels M.J."/>
            <person name="Wallen J.R."/>
            <person name="Eckardt M.A."/>
            <person name="Gainey M.D."/>
            <person name="Garlena R.A."/>
            <person name="Russell D.A."/>
            <person name="Pope W.H."/>
            <person name="Jacobs-Sera D."/>
            <person name="Hatfull G.F."/>
        </authorList>
    </citation>
    <scope>NUCLEOTIDE SEQUENCE [LARGE SCALE GENOMIC DNA]</scope>
</reference>
<evidence type="ECO:0000256" key="2">
    <source>
        <dbReference type="SAM" id="MobiDB-lite"/>
    </source>
</evidence>
<protein>
    <submittedName>
        <fullName evidence="3">MuF-like minor capsid protein</fullName>
    </submittedName>
</protein>
<keyword evidence="1" id="KW-0175">Coiled coil</keyword>